<keyword evidence="7" id="KW-0508">mRNA splicing</keyword>
<reference evidence="12 13" key="1">
    <citation type="submission" date="2024-07" db="EMBL/GenBank/DDBJ databases">
        <title>Chromosome-level genome assembly of the water stick insect Ranatra chinensis (Heteroptera: Nepidae).</title>
        <authorList>
            <person name="Liu X."/>
        </authorList>
    </citation>
    <scope>NUCLEOTIDE SEQUENCE [LARGE SCALE GENOMIC DNA]</scope>
    <source>
        <strain evidence="12">Cailab_2021Rc</strain>
        <tissue evidence="12">Muscle</tissue>
    </source>
</reference>
<evidence type="ECO:0000256" key="2">
    <source>
        <dbReference type="ARBA" id="ARBA00022664"/>
    </source>
</evidence>
<evidence type="ECO:0000256" key="7">
    <source>
        <dbReference type="ARBA" id="ARBA00023187"/>
    </source>
</evidence>
<dbReference type="Pfam" id="PF00270">
    <property type="entry name" value="DEAD"/>
    <property type="match status" value="1"/>
</dbReference>
<dbReference type="InterPro" id="IPR027417">
    <property type="entry name" value="P-loop_NTPase"/>
</dbReference>
<evidence type="ECO:0000256" key="8">
    <source>
        <dbReference type="ARBA" id="ARBA00047984"/>
    </source>
</evidence>
<dbReference type="PROSITE" id="PS51192">
    <property type="entry name" value="HELICASE_ATP_BIND_1"/>
    <property type="match status" value="1"/>
</dbReference>
<dbReference type="Pfam" id="PF21010">
    <property type="entry name" value="HA2_C"/>
    <property type="match status" value="1"/>
</dbReference>
<name>A0ABD0YBT7_9HEMI</name>
<dbReference type="EMBL" id="JBFDAA010000010">
    <property type="protein sequence ID" value="KAL1124712.1"/>
    <property type="molecule type" value="Genomic_DNA"/>
</dbReference>
<dbReference type="Pfam" id="PF00271">
    <property type="entry name" value="Helicase_C"/>
    <property type="match status" value="1"/>
</dbReference>
<sequence length="877" mass="101514">MGKSSDSSSDSEDDRKARDEFAARLQKKDKERVRNIASTRSEKRAYEEAAKRLKLELENKNRIIPRLRVESRRKYLEKRKEDKVQELEADILDDEFLFNYEELSERERKDLEHKKNLLNLAKEHEKARELEKVQRYHMPRDVKEKTEQYEEVDEREKKPNYEQRKWEEEQMSSAVFRFGAKEKEKQQQEYDLIMESQIEFIQALSLPGNKEKTEPEISEAQRKRMTIEETQKSLPIYPFKEDLINAVKEYQILIIEGETGSGKTTQIPQYLHQAGFTDGGKKIGCTQPRRVAAMSVAARVAEEMSIKLGNEVGYSIRFEDCTSERTVIKYMTDGTLHREFLSEPDLNSYNVMIIDEAHERTLHTDILFGLVKDICRYRVDLKLLISSATLDAQKFSQFFDDAPIFRIPGRRFPVDIYYTKAPEADYIDACVVSILQIHATQPLGDILVFLTGQEEIETCQEILQDRVRRLGSRIKELVILPVYSNLPSDMQAKIFHPTPPNARKVVLATNIAETSLTIDNIIYVIDPGFCKQNNFNSRTGMESLVVVPISKASANQRAGRAGRVAAGKCFRLYTVWAYKNELEDNTVPEIQRMNLGNAVLMLKALGINDLVHFDFLDPPPHETLVLALEQLYALGALNHHGELTKLGRRMAEFPLDPMMGKMLLASEKYKCSEEIVSIAAMLSVNSAIFYRPKDKLVHADTARRNFFVVGGDHLVLLNIYKQWSDTDYSTQWCYENFLQYRSLKRARDVREQLVGLMQRVEMDLVSNPTEHVNIRKAITAGYFYHIARLSKGGHYKTVKHNQTVMIHPNSALFEDLPRWVVYHELVFTTKEYMRQITEIESKWLLEVAPHYYKSRELEDSTNVKMPKVMGKTKAELG</sequence>
<dbReference type="SMART" id="SM00847">
    <property type="entry name" value="HA2"/>
    <property type="match status" value="1"/>
</dbReference>
<dbReference type="Gene3D" id="1.20.120.1080">
    <property type="match status" value="1"/>
</dbReference>
<evidence type="ECO:0000256" key="9">
    <source>
        <dbReference type="SAM" id="Coils"/>
    </source>
</evidence>
<feature type="domain" description="Helicase ATP-binding" evidence="10">
    <location>
        <begin position="244"/>
        <end position="408"/>
    </location>
</feature>
<evidence type="ECO:0000256" key="4">
    <source>
        <dbReference type="ARBA" id="ARBA00022801"/>
    </source>
</evidence>
<dbReference type="FunFam" id="3.40.50.300:FF:000594">
    <property type="entry name" value="Pre-mRNA-splicing factor ATP-dependent RNA helicase"/>
    <property type="match status" value="1"/>
</dbReference>
<dbReference type="SMART" id="SM00490">
    <property type="entry name" value="HELICc"/>
    <property type="match status" value="1"/>
</dbReference>
<evidence type="ECO:0000256" key="3">
    <source>
        <dbReference type="ARBA" id="ARBA00022741"/>
    </source>
</evidence>
<evidence type="ECO:0000259" key="10">
    <source>
        <dbReference type="PROSITE" id="PS51192"/>
    </source>
</evidence>
<feature type="coiled-coil region" evidence="9">
    <location>
        <begin position="36"/>
        <end position="70"/>
    </location>
</feature>
<dbReference type="InterPro" id="IPR014001">
    <property type="entry name" value="Helicase_ATP-bd"/>
</dbReference>
<dbReference type="CDD" id="cd18791">
    <property type="entry name" value="SF2_C_RHA"/>
    <property type="match status" value="1"/>
</dbReference>
<keyword evidence="2" id="KW-0507">mRNA processing</keyword>
<dbReference type="GO" id="GO:0016787">
    <property type="term" value="F:hydrolase activity"/>
    <property type="evidence" value="ECO:0007669"/>
    <property type="project" value="UniProtKB-KW"/>
</dbReference>
<dbReference type="GO" id="GO:0003006">
    <property type="term" value="P:developmental process involved in reproduction"/>
    <property type="evidence" value="ECO:0007669"/>
    <property type="project" value="UniProtKB-ARBA"/>
</dbReference>
<keyword evidence="5" id="KW-0347">Helicase</keyword>
<accession>A0ABD0YBT7</accession>
<keyword evidence="3" id="KW-0547">Nucleotide-binding</keyword>
<dbReference type="SUPFAM" id="SSF52540">
    <property type="entry name" value="P-loop containing nucleoside triphosphate hydrolases"/>
    <property type="match status" value="1"/>
</dbReference>
<dbReference type="GO" id="GO:0003724">
    <property type="term" value="F:RNA helicase activity"/>
    <property type="evidence" value="ECO:0007669"/>
    <property type="project" value="UniProtKB-EC"/>
</dbReference>
<keyword evidence="4" id="KW-0378">Hydrolase</keyword>
<evidence type="ECO:0000256" key="5">
    <source>
        <dbReference type="ARBA" id="ARBA00022806"/>
    </source>
</evidence>
<dbReference type="InterPro" id="IPR048333">
    <property type="entry name" value="HA2_WH"/>
</dbReference>
<evidence type="ECO:0000313" key="13">
    <source>
        <dbReference type="Proteomes" id="UP001558652"/>
    </source>
</evidence>
<dbReference type="InterPro" id="IPR011545">
    <property type="entry name" value="DEAD/DEAH_box_helicase_dom"/>
</dbReference>
<dbReference type="PANTHER" id="PTHR18934:SF83">
    <property type="entry name" value="PRE-MRNA-SPLICING FACTOR ATP-DEPENDENT RNA HELICASE DHX16"/>
    <property type="match status" value="1"/>
</dbReference>
<proteinExistence type="predicted"/>
<dbReference type="Gene3D" id="3.40.50.300">
    <property type="entry name" value="P-loop containing nucleotide triphosphate hydrolases"/>
    <property type="match status" value="2"/>
</dbReference>
<comment type="catalytic activity">
    <reaction evidence="8">
        <text>ATP + H2O = ADP + phosphate + H(+)</text>
        <dbReference type="Rhea" id="RHEA:13065"/>
        <dbReference type="ChEBI" id="CHEBI:15377"/>
        <dbReference type="ChEBI" id="CHEBI:15378"/>
        <dbReference type="ChEBI" id="CHEBI:30616"/>
        <dbReference type="ChEBI" id="CHEBI:43474"/>
        <dbReference type="ChEBI" id="CHEBI:456216"/>
        <dbReference type="EC" id="3.6.4.13"/>
    </reaction>
</comment>
<dbReference type="AlphaFoldDB" id="A0ABD0YBT7"/>
<evidence type="ECO:0000259" key="11">
    <source>
        <dbReference type="PROSITE" id="PS51194"/>
    </source>
</evidence>
<dbReference type="InterPro" id="IPR001650">
    <property type="entry name" value="Helicase_C-like"/>
</dbReference>
<keyword evidence="9" id="KW-0175">Coiled coil</keyword>
<keyword evidence="6" id="KW-0067">ATP-binding</keyword>
<dbReference type="SMART" id="SM00487">
    <property type="entry name" value="DEXDc"/>
    <property type="match status" value="1"/>
</dbReference>
<dbReference type="InterPro" id="IPR007502">
    <property type="entry name" value="Helicase-assoc_dom"/>
</dbReference>
<dbReference type="FunFam" id="1.20.120.1080:FF:000001">
    <property type="entry name" value="Pre-mRNA-splicing factor ATP-dependent RNA helicase"/>
    <property type="match status" value="1"/>
</dbReference>
<dbReference type="Proteomes" id="UP001558652">
    <property type="component" value="Unassembled WGS sequence"/>
</dbReference>
<gene>
    <name evidence="12" type="ORF">AAG570_001335</name>
</gene>
<dbReference type="GO" id="GO:0006397">
    <property type="term" value="P:mRNA processing"/>
    <property type="evidence" value="ECO:0007669"/>
    <property type="project" value="UniProtKB-KW"/>
</dbReference>
<keyword evidence="13" id="KW-1185">Reference proteome</keyword>
<protein>
    <recommendedName>
        <fullName evidence="1">RNA helicase</fullName>
        <ecNumber evidence="1">3.6.4.13</ecNumber>
    </recommendedName>
</protein>
<dbReference type="GO" id="GO:0005524">
    <property type="term" value="F:ATP binding"/>
    <property type="evidence" value="ECO:0007669"/>
    <property type="project" value="UniProtKB-KW"/>
</dbReference>
<evidence type="ECO:0000313" key="12">
    <source>
        <dbReference type="EMBL" id="KAL1124712.1"/>
    </source>
</evidence>
<dbReference type="PANTHER" id="PTHR18934">
    <property type="entry name" value="ATP-DEPENDENT RNA HELICASE"/>
    <property type="match status" value="1"/>
</dbReference>
<dbReference type="GO" id="GO:0008380">
    <property type="term" value="P:RNA splicing"/>
    <property type="evidence" value="ECO:0007669"/>
    <property type="project" value="UniProtKB-KW"/>
</dbReference>
<comment type="caution">
    <text evidence="12">The sequence shown here is derived from an EMBL/GenBank/DDBJ whole genome shotgun (WGS) entry which is preliminary data.</text>
</comment>
<dbReference type="FunFam" id="3.40.50.300:FF:000007">
    <property type="entry name" value="Pre-mRNA-splicing factor ATP-dependent RNA helicase"/>
    <property type="match status" value="1"/>
</dbReference>
<dbReference type="PROSITE" id="PS51194">
    <property type="entry name" value="HELICASE_CTER"/>
    <property type="match status" value="1"/>
</dbReference>
<dbReference type="InterPro" id="IPR011709">
    <property type="entry name" value="DEAD-box_helicase_OB_fold"/>
</dbReference>
<dbReference type="EC" id="3.6.4.13" evidence="1"/>
<organism evidence="12 13">
    <name type="scientific">Ranatra chinensis</name>
    <dbReference type="NCBI Taxonomy" id="642074"/>
    <lineage>
        <taxon>Eukaryota</taxon>
        <taxon>Metazoa</taxon>
        <taxon>Ecdysozoa</taxon>
        <taxon>Arthropoda</taxon>
        <taxon>Hexapoda</taxon>
        <taxon>Insecta</taxon>
        <taxon>Pterygota</taxon>
        <taxon>Neoptera</taxon>
        <taxon>Paraneoptera</taxon>
        <taxon>Hemiptera</taxon>
        <taxon>Heteroptera</taxon>
        <taxon>Panheteroptera</taxon>
        <taxon>Nepomorpha</taxon>
        <taxon>Nepidae</taxon>
        <taxon>Ranatrinae</taxon>
        <taxon>Ranatra</taxon>
    </lineage>
</organism>
<dbReference type="Pfam" id="PF04408">
    <property type="entry name" value="WHD_HA2"/>
    <property type="match status" value="1"/>
</dbReference>
<feature type="domain" description="Helicase C-terminal" evidence="11">
    <location>
        <begin position="433"/>
        <end position="606"/>
    </location>
</feature>
<evidence type="ECO:0000256" key="1">
    <source>
        <dbReference type="ARBA" id="ARBA00012552"/>
    </source>
</evidence>
<evidence type="ECO:0000256" key="6">
    <source>
        <dbReference type="ARBA" id="ARBA00022840"/>
    </source>
</evidence>
<dbReference type="Pfam" id="PF07717">
    <property type="entry name" value="OB_NTP_bind"/>
    <property type="match status" value="1"/>
</dbReference>